<name>A0A0V0Z2F2_9BILA</name>
<dbReference type="EMBL" id="JYDQ01000774">
    <property type="protein sequence ID" value="KRY06483.1"/>
    <property type="molecule type" value="Genomic_DNA"/>
</dbReference>
<sequence>MVHHLRIQISDTEGPPVGYVREKKYSFHLFHRILQINFV</sequence>
<comment type="caution">
    <text evidence="1">The sequence shown here is derived from an EMBL/GenBank/DDBJ whole genome shotgun (WGS) entry which is preliminary data.</text>
</comment>
<dbReference type="Proteomes" id="UP000054783">
    <property type="component" value="Unassembled WGS sequence"/>
</dbReference>
<protein>
    <submittedName>
        <fullName evidence="1">Uncharacterized protein</fullName>
    </submittedName>
</protein>
<organism evidence="1 2">
    <name type="scientific">Trichinella patagoniensis</name>
    <dbReference type="NCBI Taxonomy" id="990121"/>
    <lineage>
        <taxon>Eukaryota</taxon>
        <taxon>Metazoa</taxon>
        <taxon>Ecdysozoa</taxon>
        <taxon>Nematoda</taxon>
        <taxon>Enoplea</taxon>
        <taxon>Dorylaimia</taxon>
        <taxon>Trichinellida</taxon>
        <taxon>Trichinellidae</taxon>
        <taxon>Trichinella</taxon>
    </lineage>
</organism>
<gene>
    <name evidence="1" type="ORF">T12_1923</name>
</gene>
<proteinExistence type="predicted"/>
<reference evidence="1 2" key="1">
    <citation type="submission" date="2015-01" db="EMBL/GenBank/DDBJ databases">
        <title>Evolution of Trichinella species and genotypes.</title>
        <authorList>
            <person name="Korhonen P.K."/>
            <person name="Edoardo P."/>
            <person name="Giuseppe L.R."/>
            <person name="Gasser R.B."/>
        </authorList>
    </citation>
    <scope>NUCLEOTIDE SEQUENCE [LARGE SCALE GENOMIC DNA]</scope>
    <source>
        <strain evidence="1">ISS2496</strain>
    </source>
</reference>
<evidence type="ECO:0000313" key="2">
    <source>
        <dbReference type="Proteomes" id="UP000054783"/>
    </source>
</evidence>
<accession>A0A0V0Z2F2</accession>
<keyword evidence="2" id="KW-1185">Reference proteome</keyword>
<evidence type="ECO:0000313" key="1">
    <source>
        <dbReference type="EMBL" id="KRY06483.1"/>
    </source>
</evidence>
<dbReference type="AlphaFoldDB" id="A0A0V0Z2F2"/>